<keyword evidence="3" id="KW-1185">Reference proteome</keyword>
<proteinExistence type="predicted"/>
<evidence type="ECO:0000313" key="3">
    <source>
        <dbReference type="Proteomes" id="UP000822476"/>
    </source>
</evidence>
<keyword evidence="1" id="KW-0472">Membrane</keyword>
<dbReference type="OrthoDB" id="6234781at2759"/>
<organism evidence="2 3">
    <name type="scientific">Paragonimus skrjabini miyazakii</name>
    <dbReference type="NCBI Taxonomy" id="59628"/>
    <lineage>
        <taxon>Eukaryota</taxon>
        <taxon>Metazoa</taxon>
        <taxon>Spiralia</taxon>
        <taxon>Lophotrochozoa</taxon>
        <taxon>Platyhelminthes</taxon>
        <taxon>Trematoda</taxon>
        <taxon>Digenea</taxon>
        <taxon>Plagiorchiida</taxon>
        <taxon>Troglotremata</taxon>
        <taxon>Troglotrematidae</taxon>
        <taxon>Paragonimus</taxon>
    </lineage>
</organism>
<comment type="caution">
    <text evidence="2">The sequence shown here is derived from an EMBL/GenBank/DDBJ whole genome shotgun (WGS) entry which is preliminary data.</text>
</comment>
<dbReference type="EMBL" id="JTDE01011963">
    <property type="protein sequence ID" value="KAF7234144.1"/>
    <property type="molecule type" value="Genomic_DNA"/>
</dbReference>
<gene>
    <name evidence="2" type="ORF">EG68_12397</name>
</gene>
<sequence>MVNVFCLDPHWFYATFGAALTMLLQLMRNFTRHQDSHILFLVLFGHLCRFCACCTFPERFRTQTCEFYYCSIVGMSGSICCYEDDDHLS</sequence>
<reference evidence="2" key="1">
    <citation type="submission" date="2019-07" db="EMBL/GenBank/DDBJ databases">
        <title>Annotation for the trematode Paragonimus miyazaki's.</title>
        <authorList>
            <person name="Choi Y.-J."/>
        </authorList>
    </citation>
    <scope>NUCLEOTIDE SEQUENCE</scope>
    <source>
        <strain evidence="2">Japan</strain>
    </source>
</reference>
<evidence type="ECO:0000313" key="2">
    <source>
        <dbReference type="EMBL" id="KAF7234144.1"/>
    </source>
</evidence>
<dbReference type="AlphaFoldDB" id="A0A8S9YNG9"/>
<protein>
    <submittedName>
        <fullName evidence="2">Uncharacterized protein</fullName>
    </submittedName>
</protein>
<keyword evidence="1" id="KW-1133">Transmembrane helix</keyword>
<name>A0A8S9YNG9_9TREM</name>
<evidence type="ECO:0000256" key="1">
    <source>
        <dbReference type="SAM" id="Phobius"/>
    </source>
</evidence>
<accession>A0A8S9YNG9</accession>
<feature type="transmembrane region" description="Helical" evidence="1">
    <location>
        <begin position="12"/>
        <end position="30"/>
    </location>
</feature>
<dbReference type="Proteomes" id="UP000822476">
    <property type="component" value="Unassembled WGS sequence"/>
</dbReference>
<keyword evidence="1" id="KW-0812">Transmembrane</keyword>